<evidence type="ECO:0000313" key="1">
    <source>
        <dbReference type="EMBL" id="KAK2575988.1"/>
    </source>
</evidence>
<keyword evidence="2" id="KW-1185">Reference proteome</keyword>
<reference evidence="1" key="2">
    <citation type="journal article" date="2023" name="Commun. Biol.">
        <title>Intrasexual cuticular hydrocarbon dimorphism in a wasp sheds light on hydrocarbon biosynthesis genes in Hymenoptera.</title>
        <authorList>
            <person name="Moris V.C."/>
            <person name="Podsiadlowski L."/>
            <person name="Martin S."/>
            <person name="Oeyen J.P."/>
            <person name="Donath A."/>
            <person name="Petersen M."/>
            <person name="Wilbrandt J."/>
            <person name="Misof B."/>
            <person name="Liedtke D."/>
            <person name="Thamm M."/>
            <person name="Scheiner R."/>
            <person name="Schmitt T."/>
            <person name="Niehuis O."/>
        </authorList>
    </citation>
    <scope>NUCLEOTIDE SEQUENCE</scope>
    <source>
        <strain evidence="1">GBR_01_08_01A</strain>
    </source>
</reference>
<dbReference type="Proteomes" id="UP001258017">
    <property type="component" value="Unassembled WGS sequence"/>
</dbReference>
<name>A0AAD9VIJ8_9HYME</name>
<evidence type="ECO:0000313" key="2">
    <source>
        <dbReference type="Proteomes" id="UP001258017"/>
    </source>
</evidence>
<sequence length="125" mass="13675">MPEDWFKNTANGLHGCYVGSKGWSKVGGSGMQDTVKLPAESPISGEGGSGWKSDRNLVKQRAVVKLVPTAYTDIEAYTSRADDNAKIDTPLLNYAYDVCILTYVRPLLEQGDARYQNDVALVMTN</sequence>
<protein>
    <submittedName>
        <fullName evidence="1">Uncharacterized protein</fullName>
    </submittedName>
</protein>
<accession>A0AAD9VIJ8</accession>
<reference evidence="1" key="1">
    <citation type="submission" date="2021-08" db="EMBL/GenBank/DDBJ databases">
        <authorList>
            <person name="Misof B."/>
            <person name="Oliver O."/>
            <person name="Podsiadlowski L."/>
            <person name="Donath A."/>
            <person name="Peters R."/>
            <person name="Mayer C."/>
            <person name="Rust J."/>
            <person name="Gunkel S."/>
            <person name="Lesny P."/>
            <person name="Martin S."/>
            <person name="Oeyen J.P."/>
            <person name="Petersen M."/>
            <person name="Panagiotis P."/>
            <person name="Wilbrandt J."/>
            <person name="Tanja T."/>
        </authorList>
    </citation>
    <scope>NUCLEOTIDE SEQUENCE</scope>
    <source>
        <strain evidence="1">GBR_01_08_01A</strain>
        <tissue evidence="1">Thorax + abdomen</tissue>
    </source>
</reference>
<gene>
    <name evidence="1" type="ORF">KPH14_007347</name>
</gene>
<proteinExistence type="predicted"/>
<comment type="caution">
    <text evidence="1">The sequence shown here is derived from an EMBL/GenBank/DDBJ whole genome shotgun (WGS) entry which is preliminary data.</text>
</comment>
<dbReference type="AlphaFoldDB" id="A0AAD9VIJ8"/>
<dbReference type="EMBL" id="JAIFRP010004408">
    <property type="protein sequence ID" value="KAK2575988.1"/>
    <property type="molecule type" value="Genomic_DNA"/>
</dbReference>
<organism evidence="1 2">
    <name type="scientific">Odynerus spinipes</name>
    <dbReference type="NCBI Taxonomy" id="1348599"/>
    <lineage>
        <taxon>Eukaryota</taxon>
        <taxon>Metazoa</taxon>
        <taxon>Ecdysozoa</taxon>
        <taxon>Arthropoda</taxon>
        <taxon>Hexapoda</taxon>
        <taxon>Insecta</taxon>
        <taxon>Pterygota</taxon>
        <taxon>Neoptera</taxon>
        <taxon>Endopterygota</taxon>
        <taxon>Hymenoptera</taxon>
        <taxon>Apocrita</taxon>
        <taxon>Aculeata</taxon>
        <taxon>Vespoidea</taxon>
        <taxon>Vespidae</taxon>
        <taxon>Eumeninae</taxon>
        <taxon>Odynerus</taxon>
    </lineage>
</organism>